<dbReference type="GO" id="GO:0030246">
    <property type="term" value="F:carbohydrate binding"/>
    <property type="evidence" value="ECO:0007669"/>
    <property type="project" value="TreeGrafter"/>
</dbReference>
<dbReference type="GO" id="GO:0055085">
    <property type="term" value="P:transmembrane transport"/>
    <property type="evidence" value="ECO:0007669"/>
    <property type="project" value="InterPro"/>
</dbReference>
<comment type="caution">
    <text evidence="2">The sequence shown here is derived from an EMBL/GenBank/DDBJ whole genome shotgun (WGS) entry which is preliminary data.</text>
</comment>
<dbReference type="Proteomes" id="UP000006028">
    <property type="component" value="Unassembled WGS sequence"/>
</dbReference>
<keyword evidence="1" id="KW-0732">Signal</keyword>
<dbReference type="BioCyc" id="FCF748224-HMP:GTSS-2238-MONOMER"/>
<organism evidence="2 3">
    <name type="scientific">Faecalibacterium cf. prausnitzii KLE1255</name>
    <dbReference type="NCBI Taxonomy" id="748224"/>
    <lineage>
        <taxon>Bacteria</taxon>
        <taxon>Bacillati</taxon>
        <taxon>Bacillota</taxon>
        <taxon>Clostridia</taxon>
        <taxon>Eubacteriales</taxon>
        <taxon>Oscillospiraceae</taxon>
        <taxon>Faecalibacterium</taxon>
    </lineage>
</organism>
<dbReference type="Pfam" id="PF03480">
    <property type="entry name" value="DctP"/>
    <property type="match status" value="1"/>
</dbReference>
<reference evidence="2 3" key="1">
    <citation type="submission" date="2010-08" db="EMBL/GenBank/DDBJ databases">
        <authorList>
            <person name="Weinstock G."/>
            <person name="Sodergren E."/>
            <person name="Clifton S."/>
            <person name="Fulton L."/>
            <person name="Fulton B."/>
            <person name="Courtney L."/>
            <person name="Fronick C."/>
            <person name="Harrison M."/>
            <person name="Strong C."/>
            <person name="Farmer C."/>
            <person name="Delahaunty K."/>
            <person name="Markovic C."/>
            <person name="Hall O."/>
            <person name="Minx P."/>
            <person name="Tomlinson C."/>
            <person name="Mitreva M."/>
            <person name="Hou S."/>
            <person name="Chen J."/>
            <person name="Wollam A."/>
            <person name="Pepin K.H."/>
            <person name="Johnson M."/>
            <person name="Bhonagiri V."/>
            <person name="Zhang X."/>
            <person name="Suruliraj S."/>
            <person name="Warren W."/>
            <person name="Chinwalla A."/>
            <person name="Mardis E.R."/>
            <person name="Wilson R.K."/>
        </authorList>
    </citation>
    <scope>NUCLEOTIDE SEQUENCE [LARGE SCALE GENOMIC DNA]</scope>
    <source>
        <strain evidence="2 3">KLE1255</strain>
    </source>
</reference>
<dbReference type="CDD" id="cd13671">
    <property type="entry name" value="PBP2_TRAP_SBP_like_3"/>
    <property type="match status" value="1"/>
</dbReference>
<dbReference type="HOGENOM" id="CLU_036176_4_0_9"/>
<dbReference type="InterPro" id="IPR018389">
    <property type="entry name" value="DctP_fam"/>
</dbReference>
<protein>
    <submittedName>
        <fullName evidence="2">TRAP transporter solute receptor, DctP family</fullName>
    </submittedName>
</protein>
<dbReference type="AlphaFoldDB" id="E2ZEM5"/>
<evidence type="ECO:0000256" key="1">
    <source>
        <dbReference type="ARBA" id="ARBA00022729"/>
    </source>
</evidence>
<accession>E2ZEM5</accession>
<dbReference type="InterPro" id="IPR004682">
    <property type="entry name" value="TRAP_DctP"/>
</dbReference>
<dbReference type="NCBIfam" id="NF037995">
    <property type="entry name" value="TRAP_S1"/>
    <property type="match status" value="1"/>
</dbReference>
<dbReference type="eggNOG" id="COG1638">
    <property type="taxonomic scope" value="Bacteria"/>
</dbReference>
<dbReference type="EMBL" id="AECU01000014">
    <property type="protein sequence ID" value="EFQ08326.1"/>
    <property type="molecule type" value="Genomic_DNA"/>
</dbReference>
<proteinExistence type="predicted"/>
<dbReference type="InterPro" id="IPR038404">
    <property type="entry name" value="TRAP_DctP_sf"/>
</dbReference>
<gene>
    <name evidence="2" type="ORF">HMPREF9436_00103</name>
</gene>
<dbReference type="OrthoDB" id="9815946at2"/>
<dbReference type="GO" id="GO:0030288">
    <property type="term" value="C:outer membrane-bounded periplasmic space"/>
    <property type="evidence" value="ECO:0007669"/>
    <property type="project" value="InterPro"/>
</dbReference>
<name>E2ZEM5_9FIRM</name>
<dbReference type="PANTHER" id="PTHR33376">
    <property type="match status" value="1"/>
</dbReference>
<dbReference type="STRING" id="748224.HMPREF9436_00103"/>
<evidence type="ECO:0000313" key="3">
    <source>
        <dbReference type="Proteomes" id="UP000006028"/>
    </source>
</evidence>
<evidence type="ECO:0000313" key="2">
    <source>
        <dbReference type="EMBL" id="EFQ08326.1"/>
    </source>
</evidence>
<sequence>MLTALFGAAVLTLPMAGCGHQPVQDEPGAELILRYAENQPEDYPTTQAALAFADLVAQRTDGRVKVLVYSGGELGAEQSVIQQMQFGGIDFSRVSLSQLAEYEPALSVLQLPYLYTDADQMWRVLDGTIGDEFLSTLESLELTGLSWFDAGVRSIYTRQKVTCLADLQGMTIRVQESDMMSEMITDLGAKPVKVVYSKVYAALHNGEIDGAENNWPSYEAMGHYEVAPYFLKDEHTRVPEVQLASPAVMEKLAALDERYPEIIRLCARESAKVERRLWAQQEAESESDLRAAGIEVTELDEEEKARFRAAVQPMYDRFARQGELIARIRQA</sequence>
<dbReference type="Gene3D" id="3.40.190.170">
    <property type="entry name" value="Bacterial extracellular solute-binding protein, family 7"/>
    <property type="match status" value="1"/>
</dbReference>
<dbReference type="PANTHER" id="PTHR33376:SF2">
    <property type="entry name" value="DICARBOXYLATE-BINDING PERIPLASMIC PROTEIN"/>
    <property type="match status" value="1"/>
</dbReference>
<dbReference type="PIRSF" id="PIRSF006470">
    <property type="entry name" value="DctB"/>
    <property type="match status" value="1"/>
</dbReference>
<dbReference type="NCBIfam" id="TIGR00787">
    <property type="entry name" value="dctP"/>
    <property type="match status" value="1"/>
</dbReference>
<keyword evidence="2" id="KW-0675">Receptor</keyword>